<evidence type="ECO:0000313" key="2">
    <source>
        <dbReference type="Proteomes" id="UP001732700"/>
    </source>
</evidence>
<reference evidence="1" key="1">
    <citation type="submission" date="2021-05" db="EMBL/GenBank/DDBJ databases">
        <authorList>
            <person name="Scholz U."/>
            <person name="Mascher M."/>
            <person name="Fiebig A."/>
        </authorList>
    </citation>
    <scope>NUCLEOTIDE SEQUENCE [LARGE SCALE GENOMIC DNA]</scope>
</reference>
<sequence length="78" mass="7803">MASSSGRHTALAAFVVVVLVAGMGLAEAARPAPAAQSSVGEVVDSSAYMAPAVEKARETVEMLLARLPAGSSRKGPGH</sequence>
<reference evidence="1" key="2">
    <citation type="submission" date="2025-09" db="UniProtKB">
        <authorList>
            <consortium name="EnsemblPlants"/>
        </authorList>
    </citation>
    <scope>IDENTIFICATION</scope>
</reference>
<name>A0ACD5Y366_AVESA</name>
<proteinExistence type="predicted"/>
<keyword evidence="2" id="KW-1185">Reference proteome</keyword>
<evidence type="ECO:0000313" key="1">
    <source>
        <dbReference type="EnsemblPlants" id="AVESA.00010b.r2.5CG0879560.1.CDS.1"/>
    </source>
</evidence>
<dbReference type="Proteomes" id="UP001732700">
    <property type="component" value="Chromosome 5C"/>
</dbReference>
<organism evidence="1 2">
    <name type="scientific">Avena sativa</name>
    <name type="common">Oat</name>
    <dbReference type="NCBI Taxonomy" id="4498"/>
    <lineage>
        <taxon>Eukaryota</taxon>
        <taxon>Viridiplantae</taxon>
        <taxon>Streptophyta</taxon>
        <taxon>Embryophyta</taxon>
        <taxon>Tracheophyta</taxon>
        <taxon>Spermatophyta</taxon>
        <taxon>Magnoliopsida</taxon>
        <taxon>Liliopsida</taxon>
        <taxon>Poales</taxon>
        <taxon>Poaceae</taxon>
        <taxon>BOP clade</taxon>
        <taxon>Pooideae</taxon>
        <taxon>Poodae</taxon>
        <taxon>Poeae</taxon>
        <taxon>Poeae Chloroplast Group 1 (Aveneae type)</taxon>
        <taxon>Aveninae</taxon>
        <taxon>Avena</taxon>
    </lineage>
</organism>
<accession>A0ACD5Y366</accession>
<dbReference type="EnsemblPlants" id="AVESA.00010b.r2.5CG0879560.1">
    <property type="protein sequence ID" value="AVESA.00010b.r2.5CG0879560.1.CDS.1"/>
    <property type="gene ID" value="AVESA.00010b.r2.5CG0879560"/>
</dbReference>
<protein>
    <submittedName>
        <fullName evidence="1">Uncharacterized protein</fullName>
    </submittedName>
</protein>